<dbReference type="GeneID" id="43657879"/>
<dbReference type="InterPro" id="IPR052895">
    <property type="entry name" value="HetReg/Transcr_Mod"/>
</dbReference>
<feature type="domain" description="Heterokaryon incompatibility" evidence="1">
    <location>
        <begin position="188"/>
        <end position="341"/>
    </location>
</feature>
<evidence type="ECO:0000259" key="1">
    <source>
        <dbReference type="Pfam" id="PF06985"/>
    </source>
</evidence>
<evidence type="ECO:0000313" key="2">
    <source>
        <dbReference type="EMBL" id="KAE8359329.1"/>
    </source>
</evidence>
<protein>
    <submittedName>
        <fullName evidence="2">Heterokaryon incompatibility protein-domain-containing protein</fullName>
    </submittedName>
</protein>
<accession>A0A5N6ZR29</accession>
<sequence length="758" mass="85062">MAKGESILLFLQKHSNILSFTLQACNLTTGSWTPIFAHLDQSTPELENLNLSTLCGNHMQNFQYAPRVAHVGSNETEQQQDEGKEEVDGLTSSIELLKTGLVRPTSPQAIISGAAKWNVHRNYYQLFPPDIPPFLLQDSIEIDMDEDKPHYVYSHIEPDEFRVLKIIEVHPQIRFTLETFSIYEAPGYEALSYAWGTSPEMEEGVCNGAHFRISRTLGQALRGLHAHSGGGWIWVDAICINQTDAEEKAHQVAGMGELYSCADQVLIWLGDAADQSDLACSLLPELTERIWSLKESDGGWRPLSTDDIVKHGLPHPEDLLWHAALLLYSRAWFQRLWIVQEVVLARACIFLCGTRLIEWHVLVNFAIATSRSFFISNIAGLHVKAIGEHQMKRSTNGIRLIRNAYRLKTGLEQVEKEIDGLQATMDIMQSQGASVKLDYVYAVRDMLPDALREKVAVDYSEDAKHNYGMIHARFFRQCLKRVGDWPSLRFPPKMDRDNIPSWCPPWGSGWNDGYLPVVGCRAGRPAATSLPSSSCSLSLTASDNDDGILCIAGMSVDTVGEIVPLSLVFDESSSVLYARRVLTALKDCSAHILDGPDVHQRLLGVLIGQCGWLESPQFSQCPDHDILNSLITFLEHLSQNEEHERQADSGLADLDTVEYVLGQHRFWRSYLNLIMFRWPGRSFAFTTNGRMAIVPCHTKPGDTVCVFLGGTLPQVVTRHDDGEHWIYIGPSVVDGIMEGEIFDIGENWMKKKEVFCLK</sequence>
<evidence type="ECO:0000313" key="3">
    <source>
        <dbReference type="Proteomes" id="UP000326268"/>
    </source>
</evidence>
<dbReference type="OrthoDB" id="4850726at2759"/>
<keyword evidence="3" id="KW-1185">Reference proteome</keyword>
<proteinExistence type="predicted"/>
<dbReference type="PROSITE" id="PS51257">
    <property type="entry name" value="PROKAR_LIPOPROTEIN"/>
    <property type="match status" value="1"/>
</dbReference>
<reference evidence="2 3" key="1">
    <citation type="submission" date="2019-04" db="EMBL/GenBank/DDBJ databases">
        <title>Friends and foes A comparative genomics studyof 23 Aspergillus species from section Flavi.</title>
        <authorList>
            <consortium name="DOE Joint Genome Institute"/>
            <person name="Kjaerbolling I."/>
            <person name="Vesth T."/>
            <person name="Frisvad J.C."/>
            <person name="Nybo J.L."/>
            <person name="Theobald S."/>
            <person name="Kildgaard S."/>
            <person name="Isbrandt T."/>
            <person name="Kuo A."/>
            <person name="Sato A."/>
            <person name="Lyhne E.K."/>
            <person name="Kogle M.E."/>
            <person name="Wiebenga A."/>
            <person name="Kun R.S."/>
            <person name="Lubbers R.J."/>
            <person name="Makela M.R."/>
            <person name="Barry K."/>
            <person name="Chovatia M."/>
            <person name="Clum A."/>
            <person name="Daum C."/>
            <person name="Haridas S."/>
            <person name="He G."/>
            <person name="LaButti K."/>
            <person name="Lipzen A."/>
            <person name="Mondo S."/>
            <person name="Riley R."/>
            <person name="Salamov A."/>
            <person name="Simmons B.A."/>
            <person name="Magnuson J.K."/>
            <person name="Henrissat B."/>
            <person name="Mortensen U.H."/>
            <person name="Larsen T.O."/>
            <person name="Devries R.P."/>
            <person name="Grigoriev I.V."/>
            <person name="Machida M."/>
            <person name="Baker S.E."/>
            <person name="Andersen M.R."/>
        </authorList>
    </citation>
    <scope>NUCLEOTIDE SEQUENCE [LARGE SCALE GENOMIC DNA]</scope>
    <source>
        <strain evidence="2 3">CBS 763.97</strain>
    </source>
</reference>
<dbReference type="Pfam" id="PF26639">
    <property type="entry name" value="Het-6_barrel"/>
    <property type="match status" value="1"/>
</dbReference>
<dbReference type="Pfam" id="PF06985">
    <property type="entry name" value="HET"/>
    <property type="match status" value="1"/>
</dbReference>
<dbReference type="PANTHER" id="PTHR24148">
    <property type="entry name" value="ANKYRIN REPEAT DOMAIN-CONTAINING PROTEIN 39 HOMOLOG-RELATED"/>
    <property type="match status" value="1"/>
</dbReference>
<dbReference type="InterPro" id="IPR010730">
    <property type="entry name" value="HET"/>
</dbReference>
<dbReference type="EMBL" id="ML737832">
    <property type="protein sequence ID" value="KAE8359329.1"/>
    <property type="molecule type" value="Genomic_DNA"/>
</dbReference>
<name>A0A5N6ZR29_9EURO</name>
<gene>
    <name evidence="2" type="ORF">BDV27DRAFT_162736</name>
</gene>
<dbReference type="AlphaFoldDB" id="A0A5N6ZR29"/>
<dbReference type="RefSeq" id="XP_031922410.1">
    <property type="nucleotide sequence ID" value="XM_032073433.1"/>
</dbReference>
<dbReference type="Proteomes" id="UP000326268">
    <property type="component" value="Unassembled WGS sequence"/>
</dbReference>
<organism evidence="2 3">
    <name type="scientific">Aspergillus caelatus</name>
    <dbReference type="NCBI Taxonomy" id="61420"/>
    <lineage>
        <taxon>Eukaryota</taxon>
        <taxon>Fungi</taxon>
        <taxon>Dikarya</taxon>
        <taxon>Ascomycota</taxon>
        <taxon>Pezizomycotina</taxon>
        <taxon>Eurotiomycetes</taxon>
        <taxon>Eurotiomycetidae</taxon>
        <taxon>Eurotiales</taxon>
        <taxon>Aspergillaceae</taxon>
        <taxon>Aspergillus</taxon>
        <taxon>Aspergillus subgen. Circumdati</taxon>
    </lineage>
</organism>
<dbReference type="PANTHER" id="PTHR24148:SF73">
    <property type="entry name" value="HET DOMAIN PROTEIN (AFU_ORTHOLOGUE AFUA_8G01020)"/>
    <property type="match status" value="1"/>
</dbReference>